<dbReference type="Proteomes" id="UP000190105">
    <property type="component" value="Unassembled WGS sequence"/>
</dbReference>
<evidence type="ECO:0000313" key="1">
    <source>
        <dbReference type="EMBL" id="SKA99353.1"/>
    </source>
</evidence>
<organism evidence="1 2">
    <name type="scientific">Caloramator quimbayensis</name>
    <dbReference type="NCBI Taxonomy" id="1147123"/>
    <lineage>
        <taxon>Bacteria</taxon>
        <taxon>Bacillati</taxon>
        <taxon>Bacillota</taxon>
        <taxon>Clostridia</taxon>
        <taxon>Eubacteriales</taxon>
        <taxon>Clostridiaceae</taxon>
        <taxon>Caloramator</taxon>
    </lineage>
</organism>
<evidence type="ECO:0000313" key="2">
    <source>
        <dbReference type="Proteomes" id="UP000190105"/>
    </source>
</evidence>
<reference evidence="2" key="1">
    <citation type="submission" date="2017-02" db="EMBL/GenBank/DDBJ databases">
        <authorList>
            <person name="Varghese N."/>
            <person name="Submissions S."/>
        </authorList>
    </citation>
    <scope>NUCLEOTIDE SEQUENCE [LARGE SCALE GENOMIC DNA]</scope>
    <source>
        <strain evidence="2">USBA 833</strain>
    </source>
</reference>
<gene>
    <name evidence="1" type="ORF">SAMN05443428_13519</name>
</gene>
<dbReference type="STRING" id="1147123.SAMN05443428_13519"/>
<dbReference type="OrthoDB" id="1808294at2"/>
<name>A0A1T4YCD1_9CLOT</name>
<proteinExistence type="predicted"/>
<protein>
    <submittedName>
        <fullName evidence="1">Uncharacterized protein</fullName>
    </submittedName>
</protein>
<keyword evidence="2" id="KW-1185">Reference proteome</keyword>
<sequence length="101" mass="12311">MFYNKEIEVWNKSESYRDADGIWHEGEYTKIKTKMADIQPYSTERLKKEYGYEIGVTRRLFCDLDDDIKINSVIKYKNDEMEVEKIIEWDNYMEVFCLDKK</sequence>
<accession>A0A1T4YCD1</accession>
<dbReference type="RefSeq" id="WP_078697698.1">
    <property type="nucleotide sequence ID" value="NZ_FUYH01000035.1"/>
</dbReference>
<dbReference type="AlphaFoldDB" id="A0A1T4YCD1"/>
<dbReference type="EMBL" id="FUYH01000035">
    <property type="protein sequence ID" value="SKA99353.1"/>
    <property type="molecule type" value="Genomic_DNA"/>
</dbReference>